<proteinExistence type="predicted"/>
<keyword evidence="1" id="KW-1133">Transmembrane helix</keyword>
<sequence length="30" mass="3276">MENSVFQARWLLIPVVVLALCFVLLGMAAA</sequence>
<dbReference type="EMBL" id="CABFWF030000006">
    <property type="protein sequence ID" value="CAD7028602.1"/>
    <property type="molecule type" value="Genomic_DNA"/>
</dbReference>
<evidence type="ECO:0000313" key="2">
    <source>
        <dbReference type="EMBL" id="CAD7028602.1"/>
    </source>
</evidence>
<accession>A0ABM8PGJ3</accession>
<organism evidence="2 3">
    <name type="scientific">Pseudorhizobium endolithicum</name>
    <dbReference type="NCBI Taxonomy" id="1191678"/>
    <lineage>
        <taxon>Bacteria</taxon>
        <taxon>Pseudomonadati</taxon>
        <taxon>Pseudomonadota</taxon>
        <taxon>Alphaproteobacteria</taxon>
        <taxon>Hyphomicrobiales</taxon>
        <taxon>Rhizobiaceae</taxon>
        <taxon>Rhizobium/Agrobacterium group</taxon>
        <taxon>Pseudorhizobium</taxon>
    </lineage>
</organism>
<keyword evidence="1" id="KW-0472">Membrane</keyword>
<feature type="transmembrane region" description="Helical" evidence="1">
    <location>
        <begin position="6"/>
        <end position="29"/>
    </location>
</feature>
<dbReference type="Proteomes" id="UP000606921">
    <property type="component" value="Unassembled WGS sequence"/>
</dbReference>
<keyword evidence="1" id="KW-0812">Transmembrane</keyword>
<gene>
    <name evidence="2" type="ORF">REJC140_02650</name>
</gene>
<evidence type="ECO:0000313" key="3">
    <source>
        <dbReference type="Proteomes" id="UP000606921"/>
    </source>
</evidence>
<keyword evidence="3" id="KW-1185">Reference proteome</keyword>
<protein>
    <submittedName>
        <fullName evidence="2">Uncharacterized protein</fullName>
    </submittedName>
</protein>
<reference evidence="2 3" key="1">
    <citation type="submission" date="2020-11" db="EMBL/GenBank/DDBJ databases">
        <authorList>
            <person name="Lassalle F."/>
        </authorList>
    </citation>
    <scope>NUCLEOTIDE SEQUENCE [LARGE SCALE GENOMIC DNA]</scope>
    <source>
        <strain evidence="2 3">JC140</strain>
    </source>
</reference>
<name>A0ABM8PGJ3_9HYPH</name>
<evidence type="ECO:0000256" key="1">
    <source>
        <dbReference type="SAM" id="Phobius"/>
    </source>
</evidence>
<comment type="caution">
    <text evidence="2">The sequence shown here is derived from an EMBL/GenBank/DDBJ whole genome shotgun (WGS) entry which is preliminary data.</text>
</comment>